<dbReference type="GO" id="GO:0004364">
    <property type="term" value="F:glutathione transferase activity"/>
    <property type="evidence" value="ECO:0007669"/>
    <property type="project" value="UniProtKB-EC"/>
</dbReference>
<dbReference type="AlphaFoldDB" id="A0A8J2JWJ8"/>
<evidence type="ECO:0000256" key="2">
    <source>
        <dbReference type="ARBA" id="ARBA00022679"/>
    </source>
</evidence>
<feature type="non-terminal residue" evidence="6">
    <location>
        <position position="1"/>
    </location>
</feature>
<evidence type="ECO:0000256" key="4">
    <source>
        <dbReference type="ARBA" id="ARBA00047960"/>
    </source>
</evidence>
<protein>
    <recommendedName>
        <fullName evidence="1">glutathione transferase</fullName>
        <ecNumber evidence="1">2.5.1.18</ecNumber>
    </recommendedName>
</protein>
<evidence type="ECO:0000313" key="7">
    <source>
        <dbReference type="Proteomes" id="UP000708208"/>
    </source>
</evidence>
<gene>
    <name evidence="6" type="ORF">AFUS01_LOCUS16949</name>
</gene>
<keyword evidence="2" id="KW-0808">Transferase</keyword>
<evidence type="ECO:0000256" key="3">
    <source>
        <dbReference type="ARBA" id="ARBA00038317"/>
    </source>
</evidence>
<comment type="similarity">
    <text evidence="3">Belongs to the GST superfamily. Sigma family.</text>
</comment>
<comment type="catalytic activity">
    <reaction evidence="4">
        <text>RX + glutathione = an S-substituted glutathione + a halide anion + H(+)</text>
        <dbReference type="Rhea" id="RHEA:16437"/>
        <dbReference type="ChEBI" id="CHEBI:15378"/>
        <dbReference type="ChEBI" id="CHEBI:16042"/>
        <dbReference type="ChEBI" id="CHEBI:17792"/>
        <dbReference type="ChEBI" id="CHEBI:57925"/>
        <dbReference type="ChEBI" id="CHEBI:90779"/>
        <dbReference type="EC" id="2.5.1.18"/>
    </reaction>
</comment>
<reference evidence="6" key="1">
    <citation type="submission" date="2021-06" db="EMBL/GenBank/DDBJ databases">
        <authorList>
            <person name="Hodson N. C."/>
            <person name="Mongue J. A."/>
            <person name="Jaron S. K."/>
        </authorList>
    </citation>
    <scope>NUCLEOTIDE SEQUENCE</scope>
</reference>
<evidence type="ECO:0000259" key="5">
    <source>
        <dbReference type="PROSITE" id="PS50404"/>
    </source>
</evidence>
<dbReference type="EMBL" id="CAJVCH010159230">
    <property type="protein sequence ID" value="CAG7728145.1"/>
    <property type="molecule type" value="Genomic_DNA"/>
</dbReference>
<evidence type="ECO:0000256" key="1">
    <source>
        <dbReference type="ARBA" id="ARBA00012452"/>
    </source>
</evidence>
<keyword evidence="7" id="KW-1185">Reference proteome</keyword>
<dbReference type="CDD" id="cd03039">
    <property type="entry name" value="GST_N_Sigma_like"/>
    <property type="match status" value="1"/>
</dbReference>
<dbReference type="OrthoDB" id="414243at2759"/>
<dbReference type="Pfam" id="PF02798">
    <property type="entry name" value="GST_N"/>
    <property type="match status" value="1"/>
</dbReference>
<dbReference type="SFLD" id="SFLDS00019">
    <property type="entry name" value="Glutathione_Transferase_(cytos"/>
    <property type="match status" value="1"/>
</dbReference>
<evidence type="ECO:0000313" key="6">
    <source>
        <dbReference type="EMBL" id="CAG7728145.1"/>
    </source>
</evidence>
<dbReference type="InterPro" id="IPR050213">
    <property type="entry name" value="GST_superfamily"/>
</dbReference>
<dbReference type="PANTHER" id="PTHR11571:SF224">
    <property type="entry name" value="HEMATOPOIETIC PROSTAGLANDIN D SYNTHASE"/>
    <property type="match status" value="1"/>
</dbReference>
<dbReference type="InterPro" id="IPR040079">
    <property type="entry name" value="Glutathione_S-Trfase"/>
</dbReference>
<feature type="domain" description="GST N-terminal" evidence="5">
    <location>
        <begin position="3"/>
        <end position="82"/>
    </location>
</feature>
<organism evidence="6 7">
    <name type="scientific">Allacma fusca</name>
    <dbReference type="NCBI Taxonomy" id="39272"/>
    <lineage>
        <taxon>Eukaryota</taxon>
        <taxon>Metazoa</taxon>
        <taxon>Ecdysozoa</taxon>
        <taxon>Arthropoda</taxon>
        <taxon>Hexapoda</taxon>
        <taxon>Collembola</taxon>
        <taxon>Symphypleona</taxon>
        <taxon>Sminthuridae</taxon>
        <taxon>Allacma</taxon>
    </lineage>
</organism>
<accession>A0A8J2JWJ8</accession>
<dbReference type="EC" id="2.5.1.18" evidence="1"/>
<dbReference type="PANTHER" id="PTHR11571">
    <property type="entry name" value="GLUTATHIONE S-TRANSFERASE"/>
    <property type="match status" value="1"/>
</dbReference>
<sequence length="119" mass="13830">MSQEYIFTYYDGRGMGEPARFILSYSKADWKDNRIQAHSPLPAEVKARLRFGQVPLLEFDGKRLVQSQAIFRYLAKKFNLTGKDEFEAAQCDEIVDAVKDVQQLFIMAHHEKDETKKPE</sequence>
<dbReference type="PROSITE" id="PS50404">
    <property type="entry name" value="GST_NTER"/>
    <property type="match status" value="1"/>
</dbReference>
<name>A0A8J2JWJ8_9HEXA</name>
<dbReference type="InterPro" id="IPR004045">
    <property type="entry name" value="Glutathione_S-Trfase_N"/>
</dbReference>
<proteinExistence type="inferred from homology"/>
<dbReference type="Proteomes" id="UP000708208">
    <property type="component" value="Unassembled WGS sequence"/>
</dbReference>
<comment type="caution">
    <text evidence="6">The sequence shown here is derived from an EMBL/GenBank/DDBJ whole genome shotgun (WGS) entry which is preliminary data.</text>
</comment>
<dbReference type="GO" id="GO:0006749">
    <property type="term" value="P:glutathione metabolic process"/>
    <property type="evidence" value="ECO:0007669"/>
    <property type="project" value="TreeGrafter"/>
</dbReference>